<dbReference type="PANTHER" id="PTHR43155:SF2">
    <property type="entry name" value="CYCLIC DI-GMP PHOSPHODIESTERASE PA4108"/>
    <property type="match status" value="1"/>
</dbReference>
<dbReference type="SUPFAM" id="SSF109604">
    <property type="entry name" value="HD-domain/PDEase-like"/>
    <property type="match status" value="1"/>
</dbReference>
<feature type="domain" description="HD" evidence="1">
    <location>
        <begin position="154"/>
        <end position="277"/>
    </location>
</feature>
<reference evidence="4 6" key="3">
    <citation type="journal article" date="2019" name="Nat. Med.">
        <title>A library of human gut bacterial isolates paired with longitudinal multiomics data enables mechanistic microbiome research.</title>
        <authorList>
            <person name="Poyet M."/>
            <person name="Groussin M."/>
            <person name="Gibbons S.M."/>
            <person name="Avila-Pacheco J."/>
            <person name="Jiang X."/>
            <person name="Kearney S.M."/>
            <person name="Perrotta A.R."/>
            <person name="Berdy B."/>
            <person name="Zhao S."/>
            <person name="Lieberman T.D."/>
            <person name="Swanson P.K."/>
            <person name="Smith M."/>
            <person name="Roesemann S."/>
            <person name="Alexander J.E."/>
            <person name="Rich S.A."/>
            <person name="Livny J."/>
            <person name="Vlamakis H."/>
            <person name="Clish C."/>
            <person name="Bullock K."/>
            <person name="Deik A."/>
            <person name="Scott J."/>
            <person name="Pierce K.A."/>
            <person name="Xavier R.J."/>
            <person name="Alm E.J."/>
        </authorList>
    </citation>
    <scope>NUCLEOTIDE SEQUENCE [LARGE SCALE GENOMIC DNA]</scope>
    <source>
        <strain evidence="4 6">BIOML-A1</strain>
    </source>
</reference>
<evidence type="ECO:0000313" key="6">
    <source>
        <dbReference type="Proteomes" id="UP000446657"/>
    </source>
</evidence>
<dbReference type="RefSeq" id="WP_022046304.1">
    <property type="nucleotide sequence ID" value="NZ_CP173697.1"/>
</dbReference>
<dbReference type="GeneID" id="99748686"/>
<dbReference type="CDD" id="cd00077">
    <property type="entry name" value="HDc"/>
    <property type="match status" value="1"/>
</dbReference>
<organism evidence="3 5">
    <name type="scientific">Roseburia faecis</name>
    <dbReference type="NCBI Taxonomy" id="301302"/>
    <lineage>
        <taxon>Bacteria</taxon>
        <taxon>Bacillati</taxon>
        <taxon>Bacillota</taxon>
        <taxon>Clostridia</taxon>
        <taxon>Lachnospirales</taxon>
        <taxon>Lachnospiraceae</taxon>
        <taxon>Roseburia</taxon>
    </lineage>
</organism>
<reference evidence="3" key="2">
    <citation type="submission" date="2015-05" db="EMBL/GenBank/DDBJ databases">
        <authorList>
            <person name="Wang D.B."/>
            <person name="Wang M."/>
        </authorList>
    </citation>
    <scope>NUCLEOTIDE SEQUENCE [LARGE SCALE GENOMIC DNA]</scope>
    <source>
        <strain evidence="3">M72</strain>
    </source>
</reference>
<evidence type="ECO:0000259" key="1">
    <source>
        <dbReference type="PROSITE" id="PS51831"/>
    </source>
</evidence>
<dbReference type="Proteomes" id="UP000446657">
    <property type="component" value="Unassembled WGS sequence"/>
</dbReference>
<accession>A0A0M6WZA5</accession>
<dbReference type="InterPro" id="IPR006675">
    <property type="entry name" value="HDIG_dom"/>
</dbReference>
<evidence type="ECO:0000313" key="5">
    <source>
        <dbReference type="Proteomes" id="UP000049979"/>
    </source>
</evidence>
<dbReference type="PROSITE" id="PS51832">
    <property type="entry name" value="HD_GYP"/>
    <property type="match status" value="1"/>
</dbReference>
<dbReference type="EMBL" id="CVRR01000082">
    <property type="protein sequence ID" value="CRL42925.1"/>
    <property type="molecule type" value="Genomic_DNA"/>
</dbReference>
<protein>
    <submittedName>
        <fullName evidence="4">HD domain-containing protein</fullName>
    </submittedName>
    <submittedName>
        <fullName evidence="3">Putative response regulator</fullName>
    </submittedName>
</protein>
<dbReference type="InterPro" id="IPR003607">
    <property type="entry name" value="HD/PDEase_dom"/>
</dbReference>
<name>A0A0M6WZA5_9FIRM</name>
<dbReference type="EMBL" id="WNAL01000003">
    <property type="protein sequence ID" value="MTR80611.1"/>
    <property type="molecule type" value="Genomic_DNA"/>
</dbReference>
<sequence>MIKIETKQLQEGAILAQPVITPLGQPLAPAGSAVTRQLINRMKLYRVEYAEIEGEEPAPQEEAPKPVKEAKTYAQESKTHSQKVAGSSEFRTFQIEYVQAIELMKQLYTAAIKDNKPIDSQKLLGSVADLFQSRNTIVEMFDMLYNMRTVADSVYAHSLNVALISRMIGRWLRFERHDLDILTLAGLMHDIGKLLIPSDILNKPGSLTDEEFAKIKQHPALGYEILKRQPDLDSRIKKAALMHHERCDGSGYPTGLTEDYIDNFAMIVAIADVYDAMTAARSYRSPLCPFEVISKFEEDGFQKYHTKYILVFLKQIASTYQSNRVILSDGRGCTIVMLNQNALSRPIVQFDDKSCLDLSTASRDLYIKAVL</sequence>
<dbReference type="SMART" id="SM00471">
    <property type="entry name" value="HDc"/>
    <property type="match status" value="1"/>
</dbReference>
<keyword evidence="5" id="KW-1185">Reference proteome</keyword>
<dbReference type="AlphaFoldDB" id="A0A0M6WZA5"/>
<evidence type="ECO:0000259" key="2">
    <source>
        <dbReference type="PROSITE" id="PS51832"/>
    </source>
</evidence>
<dbReference type="PROSITE" id="PS51831">
    <property type="entry name" value="HD"/>
    <property type="match status" value="1"/>
</dbReference>
<dbReference type="InterPro" id="IPR006674">
    <property type="entry name" value="HD_domain"/>
</dbReference>
<dbReference type="NCBIfam" id="TIGR00277">
    <property type="entry name" value="HDIG"/>
    <property type="match status" value="1"/>
</dbReference>
<evidence type="ECO:0000313" key="4">
    <source>
        <dbReference type="EMBL" id="MTR80611.1"/>
    </source>
</evidence>
<gene>
    <name evidence="4" type="ORF">GMD30_02585</name>
    <name evidence="3" type="ORF">M72_17491</name>
</gene>
<dbReference type="OrthoDB" id="9804747at2"/>
<evidence type="ECO:0000313" key="3">
    <source>
        <dbReference type="EMBL" id="CRL42925.1"/>
    </source>
</evidence>
<dbReference type="PANTHER" id="PTHR43155">
    <property type="entry name" value="CYCLIC DI-GMP PHOSPHODIESTERASE PA4108-RELATED"/>
    <property type="match status" value="1"/>
</dbReference>
<dbReference type="STRING" id="301302.ERS852420_03138"/>
<dbReference type="Gene3D" id="1.10.3210.10">
    <property type="entry name" value="Hypothetical protein af1432"/>
    <property type="match status" value="1"/>
</dbReference>
<reference evidence="5" key="1">
    <citation type="submission" date="2015-05" db="EMBL/GenBank/DDBJ databases">
        <authorList>
            <consortium name="Pathogen Informatics"/>
        </authorList>
    </citation>
    <scope>NUCLEOTIDE SEQUENCE [LARGE SCALE GENOMIC DNA]</scope>
    <source>
        <strain evidence="5">M72</strain>
    </source>
</reference>
<proteinExistence type="predicted"/>
<dbReference type="Proteomes" id="UP000049979">
    <property type="component" value="Unassembled WGS sequence"/>
</dbReference>
<dbReference type="Pfam" id="PF13487">
    <property type="entry name" value="HD_5"/>
    <property type="match status" value="1"/>
</dbReference>
<dbReference type="InterPro" id="IPR037522">
    <property type="entry name" value="HD_GYP_dom"/>
</dbReference>
<feature type="domain" description="HD-GYP" evidence="2">
    <location>
        <begin position="132"/>
        <end position="328"/>
    </location>
</feature>